<dbReference type="InterPro" id="IPR000160">
    <property type="entry name" value="GGDEF_dom"/>
</dbReference>
<evidence type="ECO:0000259" key="2">
    <source>
        <dbReference type="PROSITE" id="PS50112"/>
    </source>
</evidence>
<comment type="caution">
    <text evidence="5">The sequence shown here is derived from an EMBL/GenBank/DDBJ whole genome shotgun (WGS) entry which is preliminary data.</text>
</comment>
<dbReference type="PANTHER" id="PTHR44757">
    <property type="entry name" value="DIGUANYLATE CYCLASE DGCP"/>
    <property type="match status" value="1"/>
</dbReference>
<keyword evidence="1" id="KW-0472">Membrane</keyword>
<sequence>MTRKPRRDDSLDLRGLASRCGAVLTLAGSAVSVSCTLPLGGWALVAGVSVAVVAAAVGVLCLVLPFHRWPRAAMLPIIPLGCVMIGLMNAVSFNPYNSTCFFTVLAVFIGLSQPRWTSLWWSPLIGVAFWLPLADVAPADHAAWLRGGALDTVLVCVLLSEITAYLVSRLTRSAAQLHEHDERRFASLVENSSDITVLLDGEGRVEYVSPSLTSVLGIEASGLVGAECAAVLREHMHPDEVEAALERLAAGPRPGVPTQLDLRVRGGDGWRVLECTLSASPDSSGAVINARDVTERHRLEVEVREQALRNPVTGLPNRTLLNERIWDATGAGTPVGVIHCDIDGFKTINDRLGREGGDAVLSEVAGRLYALVAEPSLVAHLEGDEFAVLLVGAGEQETESFALRVLECLRAPFDQPELVHTLVTASLGLAGSWTQGADPVTDADLAMYAAKAAGGDCARVFEPDLREARMGELVLRESVRQALHGGELRLHFQPIVDVASARLQGLEALIRWEHPTRGLLGPFAFLPTAESMGLMGEVDRWVLRTACASVAELKREHPVAADAYVSANVSPARLEEPGFADEVRAVLADTGLDPRHLVLEITESAALGLESVVDAVRVLRAIGVRFAVDDFGTGYSSLSYLQQLDFDILKVDKSFTDHITTERSSTRLVSVIAELGRTLGLHTVVEGVETEVQARALHGLGVPSAQGYLYSRPMSPADLPAVIEQLEQHAPLAAATA</sequence>
<dbReference type="Proteomes" id="UP000281955">
    <property type="component" value="Unassembled WGS sequence"/>
</dbReference>
<feature type="domain" description="EAL" evidence="3">
    <location>
        <begin position="472"/>
        <end position="727"/>
    </location>
</feature>
<dbReference type="SMART" id="SM00052">
    <property type="entry name" value="EAL"/>
    <property type="match status" value="1"/>
</dbReference>
<keyword evidence="1" id="KW-0812">Transmembrane</keyword>
<dbReference type="Pfam" id="PF08448">
    <property type="entry name" value="PAS_4"/>
    <property type="match status" value="1"/>
</dbReference>
<dbReference type="InterPro" id="IPR035965">
    <property type="entry name" value="PAS-like_dom_sf"/>
</dbReference>
<keyword evidence="1" id="KW-1133">Transmembrane helix</keyword>
<dbReference type="SUPFAM" id="SSF55073">
    <property type="entry name" value="Nucleotide cyclase"/>
    <property type="match status" value="1"/>
</dbReference>
<evidence type="ECO:0000256" key="1">
    <source>
        <dbReference type="SAM" id="Phobius"/>
    </source>
</evidence>
<feature type="transmembrane region" description="Helical" evidence="1">
    <location>
        <begin position="73"/>
        <end position="90"/>
    </location>
</feature>
<dbReference type="CDD" id="cd01949">
    <property type="entry name" value="GGDEF"/>
    <property type="match status" value="1"/>
</dbReference>
<dbReference type="Gene3D" id="3.30.70.270">
    <property type="match status" value="1"/>
</dbReference>
<dbReference type="RefSeq" id="WP_121194021.1">
    <property type="nucleotide sequence ID" value="NZ_RBWV01000013.1"/>
</dbReference>
<dbReference type="SMART" id="SM00091">
    <property type="entry name" value="PAS"/>
    <property type="match status" value="1"/>
</dbReference>
<dbReference type="InterPro" id="IPR052155">
    <property type="entry name" value="Biofilm_reg_signaling"/>
</dbReference>
<dbReference type="SUPFAM" id="SSF141868">
    <property type="entry name" value="EAL domain-like"/>
    <property type="match status" value="1"/>
</dbReference>
<dbReference type="EMBL" id="RBWV01000013">
    <property type="protein sequence ID" value="RKS72475.1"/>
    <property type="molecule type" value="Genomic_DNA"/>
</dbReference>
<dbReference type="InterPro" id="IPR029787">
    <property type="entry name" value="Nucleotide_cyclase"/>
</dbReference>
<organism evidence="5 6">
    <name type="scientific">Motilibacter peucedani</name>
    <dbReference type="NCBI Taxonomy" id="598650"/>
    <lineage>
        <taxon>Bacteria</taxon>
        <taxon>Bacillati</taxon>
        <taxon>Actinomycetota</taxon>
        <taxon>Actinomycetes</taxon>
        <taxon>Motilibacterales</taxon>
        <taxon>Motilibacteraceae</taxon>
        <taxon>Motilibacter</taxon>
    </lineage>
</organism>
<dbReference type="SUPFAM" id="SSF55785">
    <property type="entry name" value="PYP-like sensor domain (PAS domain)"/>
    <property type="match status" value="1"/>
</dbReference>
<protein>
    <submittedName>
        <fullName evidence="5">PAS domain S-box-containing protein/diguanylate cyclase (GGDEF)-like protein</fullName>
    </submittedName>
</protein>
<dbReference type="InterPro" id="IPR043128">
    <property type="entry name" value="Rev_trsase/Diguanyl_cyclase"/>
</dbReference>
<proteinExistence type="predicted"/>
<dbReference type="Pfam" id="PF00990">
    <property type="entry name" value="GGDEF"/>
    <property type="match status" value="1"/>
</dbReference>
<keyword evidence="6" id="KW-1185">Reference proteome</keyword>
<dbReference type="Gene3D" id="3.30.450.20">
    <property type="entry name" value="PAS domain"/>
    <property type="match status" value="1"/>
</dbReference>
<dbReference type="PANTHER" id="PTHR44757:SF2">
    <property type="entry name" value="BIOFILM ARCHITECTURE MAINTENANCE PROTEIN MBAA"/>
    <property type="match status" value="1"/>
</dbReference>
<reference evidence="5 6" key="1">
    <citation type="submission" date="2018-10" db="EMBL/GenBank/DDBJ databases">
        <title>Genomic Encyclopedia of Archaeal and Bacterial Type Strains, Phase II (KMG-II): from individual species to whole genera.</title>
        <authorList>
            <person name="Goeker M."/>
        </authorList>
    </citation>
    <scope>NUCLEOTIDE SEQUENCE [LARGE SCALE GENOMIC DNA]</scope>
    <source>
        <strain evidence="5 6">RP-AC37</strain>
    </source>
</reference>
<dbReference type="NCBIfam" id="TIGR00254">
    <property type="entry name" value="GGDEF"/>
    <property type="match status" value="1"/>
</dbReference>
<evidence type="ECO:0000259" key="3">
    <source>
        <dbReference type="PROSITE" id="PS50883"/>
    </source>
</evidence>
<feature type="domain" description="PAS" evidence="2">
    <location>
        <begin position="181"/>
        <end position="248"/>
    </location>
</feature>
<name>A0A420XMH7_9ACTN</name>
<accession>A0A420XMH7</accession>
<dbReference type="CDD" id="cd00130">
    <property type="entry name" value="PAS"/>
    <property type="match status" value="1"/>
</dbReference>
<feature type="transmembrane region" description="Helical" evidence="1">
    <location>
        <begin position="42"/>
        <end position="66"/>
    </location>
</feature>
<dbReference type="NCBIfam" id="TIGR00229">
    <property type="entry name" value="sensory_box"/>
    <property type="match status" value="1"/>
</dbReference>
<dbReference type="Gene3D" id="3.20.20.450">
    <property type="entry name" value="EAL domain"/>
    <property type="match status" value="1"/>
</dbReference>
<dbReference type="PROSITE" id="PS50887">
    <property type="entry name" value="GGDEF"/>
    <property type="match status" value="1"/>
</dbReference>
<evidence type="ECO:0000313" key="6">
    <source>
        <dbReference type="Proteomes" id="UP000281955"/>
    </source>
</evidence>
<dbReference type="InterPro" id="IPR035919">
    <property type="entry name" value="EAL_sf"/>
</dbReference>
<evidence type="ECO:0000313" key="5">
    <source>
        <dbReference type="EMBL" id="RKS72475.1"/>
    </source>
</evidence>
<dbReference type="InterPro" id="IPR000014">
    <property type="entry name" value="PAS"/>
</dbReference>
<gene>
    <name evidence="5" type="ORF">CLV35_2719</name>
</gene>
<dbReference type="PROSITE" id="PS50112">
    <property type="entry name" value="PAS"/>
    <property type="match status" value="1"/>
</dbReference>
<dbReference type="SMART" id="SM00267">
    <property type="entry name" value="GGDEF"/>
    <property type="match status" value="1"/>
</dbReference>
<dbReference type="CDD" id="cd01948">
    <property type="entry name" value="EAL"/>
    <property type="match status" value="1"/>
</dbReference>
<dbReference type="OrthoDB" id="23692at2"/>
<dbReference type="InterPro" id="IPR001633">
    <property type="entry name" value="EAL_dom"/>
</dbReference>
<feature type="domain" description="GGDEF" evidence="4">
    <location>
        <begin position="333"/>
        <end position="463"/>
    </location>
</feature>
<dbReference type="InterPro" id="IPR013656">
    <property type="entry name" value="PAS_4"/>
</dbReference>
<dbReference type="Pfam" id="PF00563">
    <property type="entry name" value="EAL"/>
    <property type="match status" value="1"/>
</dbReference>
<dbReference type="PROSITE" id="PS51257">
    <property type="entry name" value="PROKAR_LIPOPROTEIN"/>
    <property type="match status" value="1"/>
</dbReference>
<dbReference type="InParanoid" id="A0A420XMH7"/>
<dbReference type="PROSITE" id="PS50883">
    <property type="entry name" value="EAL"/>
    <property type="match status" value="1"/>
</dbReference>
<evidence type="ECO:0000259" key="4">
    <source>
        <dbReference type="PROSITE" id="PS50887"/>
    </source>
</evidence>
<dbReference type="AlphaFoldDB" id="A0A420XMH7"/>